<proteinExistence type="predicted"/>
<sequence>MTVNLLKRTRQVGRSNDEDISGNSILDQIGIHTSFATAQLESVAFSSLGFNANHF</sequence>
<keyword evidence="2" id="KW-1185">Reference proteome</keyword>
<dbReference type="AlphaFoldDB" id="A0A0P1AFK1"/>
<accession>A0A0P1AFK1</accession>
<reference evidence="2" key="1">
    <citation type="submission" date="2014-09" db="EMBL/GenBank/DDBJ databases">
        <authorList>
            <person name="Sharma Rahul"/>
            <person name="Thines Marco"/>
        </authorList>
    </citation>
    <scope>NUCLEOTIDE SEQUENCE [LARGE SCALE GENOMIC DNA]</scope>
</reference>
<dbReference type="Proteomes" id="UP000054928">
    <property type="component" value="Unassembled WGS sequence"/>
</dbReference>
<dbReference type="RefSeq" id="XP_024576247.1">
    <property type="nucleotide sequence ID" value="XM_024725474.1"/>
</dbReference>
<evidence type="ECO:0000313" key="1">
    <source>
        <dbReference type="EMBL" id="CEG39878.1"/>
    </source>
</evidence>
<dbReference type="EMBL" id="CCYD01000442">
    <property type="protein sequence ID" value="CEG39878.1"/>
    <property type="molecule type" value="Genomic_DNA"/>
</dbReference>
<name>A0A0P1AFK1_PLAHL</name>
<dbReference type="GeneID" id="36405161"/>
<organism evidence="1 2">
    <name type="scientific">Plasmopara halstedii</name>
    <name type="common">Downy mildew of sunflower</name>
    <dbReference type="NCBI Taxonomy" id="4781"/>
    <lineage>
        <taxon>Eukaryota</taxon>
        <taxon>Sar</taxon>
        <taxon>Stramenopiles</taxon>
        <taxon>Oomycota</taxon>
        <taxon>Peronosporomycetes</taxon>
        <taxon>Peronosporales</taxon>
        <taxon>Peronosporaceae</taxon>
        <taxon>Plasmopara</taxon>
    </lineage>
</organism>
<protein>
    <submittedName>
        <fullName evidence="1">Uncharacterized protein</fullName>
    </submittedName>
</protein>
<evidence type="ECO:0000313" key="2">
    <source>
        <dbReference type="Proteomes" id="UP000054928"/>
    </source>
</evidence>